<comment type="caution">
    <text evidence="4">The sequence shown here is derived from an EMBL/GenBank/DDBJ whole genome shotgun (WGS) entry which is preliminary data.</text>
</comment>
<dbReference type="InterPro" id="IPR014217">
    <property type="entry name" value="Spore_III_AA"/>
</dbReference>
<protein>
    <submittedName>
        <fullName evidence="4">Stage III sporulation protein AA</fullName>
    </submittedName>
</protein>
<dbReference type="Pfam" id="PF19568">
    <property type="entry name" value="Spore_III_AA"/>
    <property type="match status" value="1"/>
</dbReference>
<dbReference type="InterPro" id="IPR027417">
    <property type="entry name" value="P-loop_NTPase"/>
</dbReference>
<keyword evidence="5" id="KW-1185">Reference proteome</keyword>
<proteinExistence type="predicted"/>
<dbReference type="NCBIfam" id="TIGR02858">
    <property type="entry name" value="spore_III_AA"/>
    <property type="match status" value="1"/>
</dbReference>
<evidence type="ECO:0000259" key="3">
    <source>
        <dbReference type="SMART" id="SM00382"/>
    </source>
</evidence>
<dbReference type="InterPro" id="IPR045735">
    <property type="entry name" value="Spore_III_AA_AAA+_ATPase"/>
</dbReference>
<feature type="domain" description="AAA+ ATPase" evidence="3">
    <location>
        <begin position="147"/>
        <end position="297"/>
    </location>
</feature>
<reference evidence="4 5" key="1">
    <citation type="submission" date="2020-08" db="EMBL/GenBank/DDBJ databases">
        <title>Genomic Encyclopedia of Type Strains, Phase IV (KMG-IV): sequencing the most valuable type-strain genomes for metagenomic binning, comparative biology and taxonomic classification.</title>
        <authorList>
            <person name="Goeker M."/>
        </authorList>
    </citation>
    <scope>NUCLEOTIDE SEQUENCE [LARGE SCALE GENOMIC DNA]</scope>
    <source>
        <strain evidence="4 5">DSM 21769</strain>
    </source>
</reference>
<dbReference type="RefSeq" id="WP_184402861.1">
    <property type="nucleotide sequence ID" value="NZ_JACHHJ010000001.1"/>
</dbReference>
<evidence type="ECO:0000313" key="4">
    <source>
        <dbReference type="EMBL" id="MBB6448918.1"/>
    </source>
</evidence>
<evidence type="ECO:0000256" key="2">
    <source>
        <dbReference type="ARBA" id="ARBA00022840"/>
    </source>
</evidence>
<name>A0A841Q0H9_9BACL</name>
<organism evidence="4 5">
    <name type="scientific">Geomicrobium halophilum</name>
    <dbReference type="NCBI Taxonomy" id="549000"/>
    <lineage>
        <taxon>Bacteria</taxon>
        <taxon>Bacillati</taxon>
        <taxon>Bacillota</taxon>
        <taxon>Bacilli</taxon>
        <taxon>Bacillales</taxon>
        <taxon>Geomicrobium</taxon>
    </lineage>
</organism>
<dbReference type="InterPro" id="IPR003593">
    <property type="entry name" value="AAA+_ATPase"/>
</dbReference>
<dbReference type="EMBL" id="JACHHJ010000001">
    <property type="protein sequence ID" value="MBB6448918.1"/>
    <property type="molecule type" value="Genomic_DNA"/>
</dbReference>
<keyword evidence="2" id="KW-0067">ATP-binding</keyword>
<dbReference type="PANTHER" id="PTHR20953:SF3">
    <property type="entry name" value="P-LOOP CONTAINING NUCLEOSIDE TRIPHOSPHATE HYDROLASES SUPERFAMILY PROTEIN"/>
    <property type="match status" value="1"/>
</dbReference>
<dbReference type="SMART" id="SM00382">
    <property type="entry name" value="AAA"/>
    <property type="match status" value="1"/>
</dbReference>
<dbReference type="Proteomes" id="UP000568839">
    <property type="component" value="Unassembled WGS sequence"/>
</dbReference>
<evidence type="ECO:0000313" key="5">
    <source>
        <dbReference type="Proteomes" id="UP000568839"/>
    </source>
</evidence>
<gene>
    <name evidence="4" type="ORF">HNR44_000867</name>
</gene>
<dbReference type="PANTHER" id="PTHR20953">
    <property type="entry name" value="KINASE-RELATED"/>
    <property type="match status" value="1"/>
</dbReference>
<dbReference type="CDD" id="cd00009">
    <property type="entry name" value="AAA"/>
    <property type="match status" value="1"/>
</dbReference>
<accession>A0A841Q0H9</accession>
<evidence type="ECO:0000256" key="1">
    <source>
        <dbReference type="ARBA" id="ARBA00022741"/>
    </source>
</evidence>
<sequence length="308" mass="34851">MAFTEVKKSKVVSERTILALIPQRFREKTSEALEKTELEEIRLRVNRPPEFIYQWGHQFMKSDPFTKSEASFVMNQLSQHSVYAFEEELRNGFLTLSGGHRVGLGGETVVEKGQVKTLKHVCSFNIRIARQMNGVAERFLPELFQEQWRNVLIVGPPQSGKTTLLRDIARTASYGHPTKKIPPRKVAIADERSEIAAAFEGIPQHDLGPRTDVLDRCPKAEGMMMLVRAMSPDILIVDEIGHERDKASLKEAMNAGVAVICSAHGRSMEDMQERQLLRTALGRPLFDRILLLNENKHGTLIVQRSVQK</sequence>
<dbReference type="GO" id="GO:0005524">
    <property type="term" value="F:ATP binding"/>
    <property type="evidence" value="ECO:0007669"/>
    <property type="project" value="UniProtKB-KW"/>
</dbReference>
<dbReference type="Gene3D" id="3.40.50.300">
    <property type="entry name" value="P-loop containing nucleotide triphosphate hydrolases"/>
    <property type="match status" value="1"/>
</dbReference>
<keyword evidence="1" id="KW-0547">Nucleotide-binding</keyword>
<dbReference type="SUPFAM" id="SSF52540">
    <property type="entry name" value="P-loop containing nucleoside triphosphate hydrolases"/>
    <property type="match status" value="1"/>
</dbReference>
<dbReference type="AlphaFoldDB" id="A0A841Q0H9"/>